<accession>A0A0C3CMD7</accession>
<keyword evidence="2" id="KW-1185">Reference proteome</keyword>
<dbReference type="EMBL" id="KN831773">
    <property type="protein sequence ID" value="KIM44946.1"/>
    <property type="molecule type" value="Genomic_DNA"/>
</dbReference>
<dbReference type="HOGENOM" id="CLU_614031_0_0_1"/>
<organism evidence="1 2">
    <name type="scientific">Hebeloma cylindrosporum</name>
    <dbReference type="NCBI Taxonomy" id="76867"/>
    <lineage>
        <taxon>Eukaryota</taxon>
        <taxon>Fungi</taxon>
        <taxon>Dikarya</taxon>
        <taxon>Basidiomycota</taxon>
        <taxon>Agaricomycotina</taxon>
        <taxon>Agaricomycetes</taxon>
        <taxon>Agaricomycetidae</taxon>
        <taxon>Agaricales</taxon>
        <taxon>Agaricineae</taxon>
        <taxon>Hymenogastraceae</taxon>
        <taxon>Hebeloma</taxon>
    </lineage>
</organism>
<proteinExistence type="predicted"/>
<reference evidence="2" key="2">
    <citation type="submission" date="2015-01" db="EMBL/GenBank/DDBJ databases">
        <title>Evolutionary Origins and Diversification of the Mycorrhizal Mutualists.</title>
        <authorList>
            <consortium name="DOE Joint Genome Institute"/>
            <consortium name="Mycorrhizal Genomics Consortium"/>
            <person name="Kohler A."/>
            <person name="Kuo A."/>
            <person name="Nagy L.G."/>
            <person name="Floudas D."/>
            <person name="Copeland A."/>
            <person name="Barry K.W."/>
            <person name="Cichocki N."/>
            <person name="Veneault-Fourrey C."/>
            <person name="LaButti K."/>
            <person name="Lindquist E.A."/>
            <person name="Lipzen A."/>
            <person name="Lundell T."/>
            <person name="Morin E."/>
            <person name="Murat C."/>
            <person name="Riley R."/>
            <person name="Ohm R."/>
            <person name="Sun H."/>
            <person name="Tunlid A."/>
            <person name="Henrissat B."/>
            <person name="Grigoriev I.V."/>
            <person name="Hibbett D.S."/>
            <person name="Martin F."/>
        </authorList>
    </citation>
    <scope>NUCLEOTIDE SEQUENCE [LARGE SCALE GENOMIC DNA]</scope>
    <source>
        <strain evidence="2">h7</strain>
    </source>
</reference>
<gene>
    <name evidence="1" type="ORF">M413DRAFT_442921</name>
</gene>
<dbReference type="OrthoDB" id="2953592at2759"/>
<protein>
    <submittedName>
        <fullName evidence="1">Uncharacterized protein</fullName>
    </submittedName>
</protein>
<reference evidence="1 2" key="1">
    <citation type="submission" date="2014-04" db="EMBL/GenBank/DDBJ databases">
        <authorList>
            <consortium name="DOE Joint Genome Institute"/>
            <person name="Kuo A."/>
            <person name="Gay G."/>
            <person name="Dore J."/>
            <person name="Kohler A."/>
            <person name="Nagy L.G."/>
            <person name="Floudas D."/>
            <person name="Copeland A."/>
            <person name="Barry K.W."/>
            <person name="Cichocki N."/>
            <person name="Veneault-Fourrey C."/>
            <person name="LaButti K."/>
            <person name="Lindquist E.A."/>
            <person name="Lipzen A."/>
            <person name="Lundell T."/>
            <person name="Morin E."/>
            <person name="Murat C."/>
            <person name="Sun H."/>
            <person name="Tunlid A."/>
            <person name="Henrissat B."/>
            <person name="Grigoriev I.V."/>
            <person name="Hibbett D.S."/>
            <person name="Martin F."/>
            <person name="Nordberg H.P."/>
            <person name="Cantor M.N."/>
            <person name="Hua S.X."/>
        </authorList>
    </citation>
    <scope>NUCLEOTIDE SEQUENCE [LARGE SCALE GENOMIC DNA]</scope>
    <source>
        <strain evidence="2">h7</strain>
    </source>
</reference>
<name>A0A0C3CMD7_HEBCY</name>
<dbReference type="AlphaFoldDB" id="A0A0C3CMD7"/>
<evidence type="ECO:0000313" key="1">
    <source>
        <dbReference type="EMBL" id="KIM44946.1"/>
    </source>
</evidence>
<evidence type="ECO:0000313" key="2">
    <source>
        <dbReference type="Proteomes" id="UP000053424"/>
    </source>
</evidence>
<sequence>MALDLTIASEANKAKLDSNYPATDLIAVLLQYIGTTADAFGRDVQTAGQVFHRALAVYEGIRALMAQVDQSTEAAPDWRSFDAYTTAIPQLEKLLLEFYAAHSDDKTRGLLPPADDVQSAISFIARWKHDRAMLNKALFGRPGARYLPGSFLDFCNLTNEVKAKVLESRQESRAKDDQTTLQALGAFFRSNRLGDRNILQAAGQTPVSDVKNLISVLAEAVLRLPSNAAAEEAKGLSIRVILLVYIPFAMTTVSAVPRKIRDHLKGGEIWKAMKTLLEEVTVYLQRGQSAKTIAELETLISQLEILLLGLTDVIIPLAEEILQLIKLAALIRRPFHGRSAALISVLRYLDDYSKVDEHKNVSTFRTELKEVMHESIAALQAAKLAVTDVKSFTLDSQAYSVEKTKLDDLYSTKVKKCFADFEITDQLSVWDQKFATGVSVDEEHLNGMRARLGL</sequence>
<dbReference type="Proteomes" id="UP000053424">
    <property type="component" value="Unassembled WGS sequence"/>
</dbReference>